<keyword evidence="1" id="KW-0472">Membrane</keyword>
<protein>
    <submittedName>
        <fullName evidence="2">Uncharacterized protein</fullName>
    </submittedName>
</protein>
<dbReference type="AlphaFoldDB" id="A0A091ASN0"/>
<keyword evidence="1" id="KW-0812">Transmembrane</keyword>
<dbReference type="Proteomes" id="UP000029385">
    <property type="component" value="Unassembled WGS sequence"/>
</dbReference>
<comment type="caution">
    <text evidence="2">The sequence shown here is derived from an EMBL/GenBank/DDBJ whole genome shotgun (WGS) entry which is preliminary data.</text>
</comment>
<feature type="transmembrane region" description="Helical" evidence="1">
    <location>
        <begin position="211"/>
        <end position="232"/>
    </location>
</feature>
<keyword evidence="1" id="KW-1133">Transmembrane helix</keyword>
<dbReference type="eggNOG" id="ENOG5032WUG">
    <property type="taxonomic scope" value="Bacteria"/>
</dbReference>
<feature type="transmembrane region" description="Helical" evidence="1">
    <location>
        <begin position="61"/>
        <end position="80"/>
    </location>
</feature>
<organism evidence="2 3">
    <name type="scientific">Arenimonas oryziterrae DSM 21050 = YC6267</name>
    <dbReference type="NCBI Taxonomy" id="1121015"/>
    <lineage>
        <taxon>Bacteria</taxon>
        <taxon>Pseudomonadati</taxon>
        <taxon>Pseudomonadota</taxon>
        <taxon>Gammaproteobacteria</taxon>
        <taxon>Lysobacterales</taxon>
        <taxon>Lysobacteraceae</taxon>
        <taxon>Arenimonas</taxon>
    </lineage>
</organism>
<keyword evidence="3" id="KW-1185">Reference proteome</keyword>
<gene>
    <name evidence="2" type="ORF">N789_11590</name>
</gene>
<evidence type="ECO:0000256" key="1">
    <source>
        <dbReference type="SAM" id="Phobius"/>
    </source>
</evidence>
<proteinExistence type="predicted"/>
<feature type="transmembrane region" description="Helical" evidence="1">
    <location>
        <begin position="29"/>
        <end position="49"/>
    </location>
</feature>
<sequence length="246" mass="25586">MASRRAAQLRLYAVALARKRLERLGYPRLMMSLLVGLTGTAGFLASFLLLQAGMVDMTRRYPLAVVIAYAVFLLLLWIWLRSRGGDGLDAGDFSDSSQGSSGASESGLGEGGEFGGAGASGSWDAPTVTVASESPVVDVVDVAGAADEFAIPVALIAIVVLLLFSSLAVIWSAPALFAELLVDGALSATLYRRLRGIETRHWLESAVRRTYGPFVVTALIAAVIGHALALHAPGATTLGTALVGAA</sequence>
<reference evidence="2 3" key="1">
    <citation type="submission" date="2013-09" db="EMBL/GenBank/DDBJ databases">
        <title>Genome sequencing of Arenimonas oryziterrae.</title>
        <authorList>
            <person name="Chen F."/>
            <person name="Wang G."/>
        </authorList>
    </citation>
    <scope>NUCLEOTIDE SEQUENCE [LARGE SCALE GENOMIC DNA]</scope>
    <source>
        <strain evidence="2 3">YC6267</strain>
    </source>
</reference>
<evidence type="ECO:0000313" key="2">
    <source>
        <dbReference type="EMBL" id="KFN43198.1"/>
    </source>
</evidence>
<evidence type="ECO:0000313" key="3">
    <source>
        <dbReference type="Proteomes" id="UP000029385"/>
    </source>
</evidence>
<feature type="transmembrane region" description="Helical" evidence="1">
    <location>
        <begin position="149"/>
        <end position="169"/>
    </location>
</feature>
<dbReference type="RefSeq" id="WP_022970155.1">
    <property type="nucleotide sequence ID" value="NZ_ATVD01000005.1"/>
</dbReference>
<dbReference type="PATRIC" id="fig|1121015.4.peg.1796"/>
<dbReference type="STRING" id="1121015.GCA_000420545_02549"/>
<name>A0A091ASN0_9GAMM</name>
<accession>A0A091ASN0</accession>
<dbReference type="EMBL" id="AVCI01000006">
    <property type="protein sequence ID" value="KFN43198.1"/>
    <property type="molecule type" value="Genomic_DNA"/>
</dbReference>
<dbReference type="OrthoDB" id="5985723at2"/>